<name>A0A199VH88_ANACO</name>
<evidence type="ECO:0000256" key="1">
    <source>
        <dbReference type="SAM" id="MobiDB-lite"/>
    </source>
</evidence>
<dbReference type="Proteomes" id="UP000092600">
    <property type="component" value="Unassembled WGS sequence"/>
</dbReference>
<dbReference type="GO" id="GO:0000417">
    <property type="term" value="C:HIR complex"/>
    <property type="evidence" value="ECO:0007669"/>
    <property type="project" value="TreeGrafter"/>
</dbReference>
<dbReference type="GO" id="GO:0006338">
    <property type="term" value="P:chromatin remodeling"/>
    <property type="evidence" value="ECO:0007669"/>
    <property type="project" value="TreeGrafter"/>
</dbReference>
<sequence length="109" mass="12170">MSPSYIRFLAREADESRLREFCESFLGPPISMIEAASADPKISAWDPDILGMKKHKLLREDVLPAMATNRKVQRLLNEFTDLLSEYEAAETDRGPMDIVPSPSTTAATV</sequence>
<dbReference type="AlphaFoldDB" id="A0A199VH88"/>
<dbReference type="GO" id="GO:0000785">
    <property type="term" value="C:chromatin"/>
    <property type="evidence" value="ECO:0007669"/>
    <property type="project" value="TreeGrafter"/>
</dbReference>
<evidence type="ECO:0000313" key="2">
    <source>
        <dbReference type="EMBL" id="OAY76135.1"/>
    </source>
</evidence>
<dbReference type="STRING" id="4615.A0A199VH88"/>
<accession>A0A199VH88</accession>
<evidence type="ECO:0000313" key="3">
    <source>
        <dbReference type="Proteomes" id="UP000092600"/>
    </source>
</evidence>
<dbReference type="EMBL" id="LSRQ01001899">
    <property type="protein sequence ID" value="OAY76135.1"/>
    <property type="molecule type" value="Genomic_DNA"/>
</dbReference>
<dbReference type="PANTHER" id="PTHR13831">
    <property type="entry name" value="MEMBER OF THE HIR1 FAMILY OF WD-REPEAT PROTEINS"/>
    <property type="match status" value="1"/>
</dbReference>
<gene>
    <name evidence="2" type="ORF">ACMD2_17296</name>
</gene>
<comment type="caution">
    <text evidence="2">The sequence shown here is derived from an EMBL/GenBank/DDBJ whole genome shotgun (WGS) entry which is preliminary data.</text>
</comment>
<dbReference type="GO" id="GO:0031491">
    <property type="term" value="F:nucleosome binding"/>
    <property type="evidence" value="ECO:0007669"/>
    <property type="project" value="TreeGrafter"/>
</dbReference>
<dbReference type="GO" id="GO:0005634">
    <property type="term" value="C:nucleus"/>
    <property type="evidence" value="ECO:0007669"/>
    <property type="project" value="InterPro"/>
</dbReference>
<dbReference type="InterPro" id="IPR031120">
    <property type="entry name" value="HIR1-like"/>
</dbReference>
<organism evidence="2 3">
    <name type="scientific">Ananas comosus</name>
    <name type="common">Pineapple</name>
    <name type="synonym">Ananas ananas</name>
    <dbReference type="NCBI Taxonomy" id="4615"/>
    <lineage>
        <taxon>Eukaryota</taxon>
        <taxon>Viridiplantae</taxon>
        <taxon>Streptophyta</taxon>
        <taxon>Embryophyta</taxon>
        <taxon>Tracheophyta</taxon>
        <taxon>Spermatophyta</taxon>
        <taxon>Magnoliopsida</taxon>
        <taxon>Liliopsida</taxon>
        <taxon>Poales</taxon>
        <taxon>Bromeliaceae</taxon>
        <taxon>Bromelioideae</taxon>
        <taxon>Ananas</taxon>
    </lineage>
</organism>
<proteinExistence type="predicted"/>
<dbReference type="PANTHER" id="PTHR13831:SF0">
    <property type="entry name" value="PROTEIN HIRA"/>
    <property type="match status" value="1"/>
</dbReference>
<reference evidence="2 3" key="1">
    <citation type="journal article" date="2016" name="DNA Res.">
        <title>The draft genome of MD-2 pineapple using hybrid error correction of long reads.</title>
        <authorList>
            <person name="Redwan R.M."/>
            <person name="Saidin A."/>
            <person name="Kumar S.V."/>
        </authorList>
    </citation>
    <scope>NUCLEOTIDE SEQUENCE [LARGE SCALE GENOMIC DNA]</scope>
    <source>
        <strain evidence="3">cv. MD2</strain>
        <tissue evidence="2">Leaf</tissue>
    </source>
</reference>
<feature type="region of interest" description="Disordered" evidence="1">
    <location>
        <begin position="90"/>
        <end position="109"/>
    </location>
</feature>
<dbReference type="GO" id="GO:0006351">
    <property type="term" value="P:DNA-templated transcription"/>
    <property type="evidence" value="ECO:0007669"/>
    <property type="project" value="InterPro"/>
</dbReference>
<protein>
    <submittedName>
        <fullName evidence="2">Protein HIRA</fullName>
    </submittedName>
</protein>